<feature type="non-terminal residue" evidence="2">
    <location>
        <position position="1"/>
    </location>
</feature>
<name>A0A382EHJ2_9ZZZZ</name>
<dbReference type="InterPro" id="IPR028098">
    <property type="entry name" value="Glyco_trans_4-like_N"/>
</dbReference>
<evidence type="ECO:0000259" key="1">
    <source>
        <dbReference type="Pfam" id="PF13579"/>
    </source>
</evidence>
<dbReference type="SUPFAM" id="SSF53756">
    <property type="entry name" value="UDP-Glycosyltransferase/glycogen phosphorylase"/>
    <property type="match status" value="1"/>
</dbReference>
<protein>
    <recommendedName>
        <fullName evidence="1">Glycosyltransferase subfamily 4-like N-terminal domain-containing protein</fullName>
    </recommendedName>
</protein>
<dbReference type="Gene3D" id="3.40.50.2000">
    <property type="entry name" value="Glycogen Phosphorylase B"/>
    <property type="match status" value="2"/>
</dbReference>
<sequence>VKTIGVFYSPGLGGSWHIHNALMHPGEDRRIIHFFVGDPNPDLSGTAAKHGLECIRIPYSSRRDLPLAILRARRALRSHGVHLVHGHGIEGSVVGLLAALTSGVSERLHTRHHATMHHEGGPRRAQLVDRFVNRLSTTIIATCSNVRDCLVDRENVDPAKVRILEYRLDIGGFDEVSEERVAAIRSRYQLLPAQRTVGMITRFVWWKGAEYGLEAFTRFLTAESDAVLVIAKPVGPHESVVRPLLDAIPERNYRLIEHEQDIAALYKTFDFLVHLPV</sequence>
<accession>A0A382EHJ2</accession>
<feature type="domain" description="Glycosyltransferase subfamily 4-like N-terminal" evidence="1">
    <location>
        <begin position="55"/>
        <end position="165"/>
    </location>
</feature>
<dbReference type="AlphaFoldDB" id="A0A382EHJ2"/>
<feature type="non-terminal residue" evidence="2">
    <location>
        <position position="277"/>
    </location>
</feature>
<evidence type="ECO:0000313" key="2">
    <source>
        <dbReference type="EMBL" id="SVB49431.1"/>
    </source>
</evidence>
<reference evidence="2" key="1">
    <citation type="submission" date="2018-05" db="EMBL/GenBank/DDBJ databases">
        <authorList>
            <person name="Lanie J.A."/>
            <person name="Ng W.-L."/>
            <person name="Kazmierczak K.M."/>
            <person name="Andrzejewski T.M."/>
            <person name="Davidsen T.M."/>
            <person name="Wayne K.J."/>
            <person name="Tettelin H."/>
            <person name="Glass J.I."/>
            <person name="Rusch D."/>
            <person name="Podicherti R."/>
            <person name="Tsui H.-C.T."/>
            <person name="Winkler M.E."/>
        </authorList>
    </citation>
    <scope>NUCLEOTIDE SEQUENCE</scope>
</reference>
<dbReference type="Pfam" id="PF13579">
    <property type="entry name" value="Glyco_trans_4_4"/>
    <property type="match status" value="1"/>
</dbReference>
<dbReference type="EMBL" id="UINC01044242">
    <property type="protein sequence ID" value="SVB49431.1"/>
    <property type="molecule type" value="Genomic_DNA"/>
</dbReference>
<gene>
    <name evidence="2" type="ORF">METZ01_LOCUS202285</name>
</gene>
<proteinExistence type="predicted"/>
<organism evidence="2">
    <name type="scientific">marine metagenome</name>
    <dbReference type="NCBI Taxonomy" id="408172"/>
    <lineage>
        <taxon>unclassified sequences</taxon>
        <taxon>metagenomes</taxon>
        <taxon>ecological metagenomes</taxon>
    </lineage>
</organism>